<gene>
    <name evidence="1" type="ORF">WOSG25_190020</name>
</gene>
<reference evidence="2" key="1">
    <citation type="journal article" date="2014" name="Genome Announc.">
        <title>Draft genome sequence of Weissella oryzae SG25T, isolated from fermented rice grains.</title>
        <authorList>
            <person name="Tanizawa Y."/>
            <person name="Fujisawa T."/>
            <person name="Mochizuki T."/>
            <person name="Kaminuma E."/>
            <person name="Suzuki Y."/>
            <person name="Nakamura Y."/>
            <person name="Tohno M."/>
        </authorList>
    </citation>
    <scope>NUCLEOTIDE SEQUENCE [LARGE SCALE GENOMIC DNA]</scope>
    <source>
        <strain evidence="2">DSM 25784 / JCM 18191 / LMG 30913 / SG25</strain>
    </source>
</reference>
<protein>
    <submittedName>
        <fullName evidence="1">Uncharacterized protein</fullName>
    </submittedName>
</protein>
<sequence length="100" mass="11894">MNDFGVIKKQRQDIINELHTDFVFLIRNEWFKSAGIFNSIIGPLSDMLHNLAKPTYEYFDSELAYYSTYLKENRSVLLTNFFPANRQLEMINKYFQKLKG</sequence>
<dbReference type="AlphaFoldDB" id="A0A069CWQ4"/>
<evidence type="ECO:0000313" key="2">
    <source>
        <dbReference type="Proteomes" id="UP000030643"/>
    </source>
</evidence>
<dbReference type="RefSeq" id="WP_027699809.1">
    <property type="nucleotide sequence ID" value="NZ_DF820502.1"/>
</dbReference>
<accession>A0A069CWQ4</accession>
<proteinExistence type="predicted"/>
<name>A0A069CWQ4_WEIOS</name>
<keyword evidence="2" id="KW-1185">Reference proteome</keyword>
<dbReference type="STRING" id="1329250.WOSG25_190020"/>
<organism evidence="1 2">
    <name type="scientific">Weissella oryzae (strain DSM 25784 / JCM 18191 / LMG 30913 / SG25)</name>
    <dbReference type="NCBI Taxonomy" id="1329250"/>
    <lineage>
        <taxon>Bacteria</taxon>
        <taxon>Bacillati</taxon>
        <taxon>Bacillota</taxon>
        <taxon>Bacilli</taxon>
        <taxon>Lactobacillales</taxon>
        <taxon>Lactobacillaceae</taxon>
        <taxon>Weissella</taxon>
    </lineage>
</organism>
<dbReference type="Proteomes" id="UP000030643">
    <property type="component" value="Unassembled WGS sequence"/>
</dbReference>
<evidence type="ECO:0000313" key="1">
    <source>
        <dbReference type="EMBL" id="GAK31894.1"/>
    </source>
</evidence>
<dbReference type="EMBL" id="DF820502">
    <property type="protein sequence ID" value="GAK31894.1"/>
    <property type="molecule type" value="Genomic_DNA"/>
</dbReference>